<dbReference type="EMBL" id="JARIHO010000010">
    <property type="protein sequence ID" value="KAJ7354649.1"/>
    <property type="molecule type" value="Genomic_DNA"/>
</dbReference>
<dbReference type="Proteomes" id="UP001218218">
    <property type="component" value="Unassembled WGS sequence"/>
</dbReference>
<dbReference type="PANTHER" id="PTHR36223">
    <property type="entry name" value="BETA-LACTAMASE-TYPE TRANSPEPTIDASE FOLD DOMAIN CONTAINING PROTEIN"/>
    <property type="match status" value="1"/>
</dbReference>
<dbReference type="PANTHER" id="PTHR36223:SF1">
    <property type="entry name" value="TRANSCRIPTION ELONGATION FACTOR EAF N-TERMINAL DOMAIN-CONTAINING PROTEIN"/>
    <property type="match status" value="1"/>
</dbReference>
<feature type="domain" description="DUF7918" evidence="1">
    <location>
        <begin position="12"/>
        <end position="206"/>
    </location>
</feature>
<protein>
    <recommendedName>
        <fullName evidence="1">DUF7918 domain-containing protein</fullName>
    </recommendedName>
</protein>
<evidence type="ECO:0000313" key="2">
    <source>
        <dbReference type="EMBL" id="KAJ7354649.1"/>
    </source>
</evidence>
<dbReference type="AlphaFoldDB" id="A0AAD7AC08"/>
<gene>
    <name evidence="2" type="ORF">DFH08DRAFT_956035</name>
</gene>
<comment type="caution">
    <text evidence="2">The sequence shown here is derived from an EMBL/GenBank/DDBJ whole genome shotgun (WGS) entry which is preliminary data.</text>
</comment>
<evidence type="ECO:0000313" key="3">
    <source>
        <dbReference type="Proteomes" id="UP001218218"/>
    </source>
</evidence>
<reference evidence="2" key="1">
    <citation type="submission" date="2023-03" db="EMBL/GenBank/DDBJ databases">
        <title>Massive genome expansion in bonnet fungi (Mycena s.s.) driven by repeated elements and novel gene families across ecological guilds.</title>
        <authorList>
            <consortium name="Lawrence Berkeley National Laboratory"/>
            <person name="Harder C.B."/>
            <person name="Miyauchi S."/>
            <person name="Viragh M."/>
            <person name="Kuo A."/>
            <person name="Thoen E."/>
            <person name="Andreopoulos B."/>
            <person name="Lu D."/>
            <person name="Skrede I."/>
            <person name="Drula E."/>
            <person name="Henrissat B."/>
            <person name="Morin E."/>
            <person name="Kohler A."/>
            <person name="Barry K."/>
            <person name="LaButti K."/>
            <person name="Morin E."/>
            <person name="Salamov A."/>
            <person name="Lipzen A."/>
            <person name="Mereny Z."/>
            <person name="Hegedus B."/>
            <person name="Baldrian P."/>
            <person name="Stursova M."/>
            <person name="Weitz H."/>
            <person name="Taylor A."/>
            <person name="Grigoriev I.V."/>
            <person name="Nagy L.G."/>
            <person name="Martin F."/>
            <person name="Kauserud H."/>
        </authorList>
    </citation>
    <scope>NUCLEOTIDE SEQUENCE</scope>
    <source>
        <strain evidence="2">CBHHK002</strain>
    </source>
</reference>
<accession>A0AAD7AC08</accession>
<dbReference type="InterPro" id="IPR057678">
    <property type="entry name" value="DUF7918"/>
</dbReference>
<organism evidence="2 3">
    <name type="scientific">Mycena albidolilacea</name>
    <dbReference type="NCBI Taxonomy" id="1033008"/>
    <lineage>
        <taxon>Eukaryota</taxon>
        <taxon>Fungi</taxon>
        <taxon>Dikarya</taxon>
        <taxon>Basidiomycota</taxon>
        <taxon>Agaricomycotina</taxon>
        <taxon>Agaricomycetes</taxon>
        <taxon>Agaricomycetidae</taxon>
        <taxon>Agaricales</taxon>
        <taxon>Marasmiineae</taxon>
        <taxon>Mycenaceae</taxon>
        <taxon>Mycena</taxon>
    </lineage>
</organism>
<keyword evidence="3" id="KW-1185">Reference proteome</keyword>
<name>A0AAD7AC08_9AGAR</name>
<dbReference type="Pfam" id="PF25534">
    <property type="entry name" value="DUF7918"/>
    <property type="match status" value="1"/>
</dbReference>
<evidence type="ECO:0000259" key="1">
    <source>
        <dbReference type="Pfam" id="PF25534"/>
    </source>
</evidence>
<proteinExistence type="predicted"/>
<sequence length="287" mass="30860">MLHSPHNEFSAWVCIDGKEAPEYGVEISEDGRTVTCWIASELGKEFSVHWTNSSFVGCTTGQVKMDGTGCGGKVIYGNVFPSTAVQNGFTDGATLRKFMFSSLGLTDDDAYLGGAALPDLGVIELYIYPTMLAAARPVGAGPALSALKVHERSKKAVTQQITLGQTEQLARPTAVVGTVPIGPNIVKFFFKYRPIDILRANGIAPQPAHVQPPPASVKRAGVRASKENEPLVKKDSLLKGKGNTKKRVKRELLADDDAIDLTQASPGPRRKRVKLEGFVQGEVIDLT</sequence>